<feature type="domain" description="dUTPase-like" evidence="5">
    <location>
        <begin position="15"/>
        <end position="126"/>
    </location>
</feature>
<accession>A0A8S5RLI5</accession>
<dbReference type="Pfam" id="PF00692">
    <property type="entry name" value="dUTPase"/>
    <property type="match status" value="1"/>
</dbReference>
<dbReference type="InterPro" id="IPR033704">
    <property type="entry name" value="dUTPase_trimeric"/>
</dbReference>
<comment type="similarity">
    <text evidence="1">Belongs to the dUTPase family.</text>
</comment>
<evidence type="ECO:0000259" key="5">
    <source>
        <dbReference type="Pfam" id="PF00692"/>
    </source>
</evidence>
<dbReference type="GO" id="GO:0046081">
    <property type="term" value="P:dUTP catabolic process"/>
    <property type="evidence" value="ECO:0007669"/>
    <property type="project" value="InterPro"/>
</dbReference>
<evidence type="ECO:0000256" key="3">
    <source>
        <dbReference type="ARBA" id="ARBA00022801"/>
    </source>
</evidence>
<reference evidence="6" key="1">
    <citation type="journal article" date="2021" name="Proc. Natl. Acad. Sci. U.S.A.">
        <title>A Catalog of Tens of Thousands of Viruses from Human Metagenomes Reveals Hidden Associations with Chronic Diseases.</title>
        <authorList>
            <person name="Tisza M.J."/>
            <person name="Buck C.B."/>
        </authorList>
    </citation>
    <scope>NUCLEOTIDE SEQUENCE</scope>
    <source>
        <strain evidence="6">CtEQ64</strain>
    </source>
</reference>
<keyword evidence="3" id="KW-0378">Hydrolase</keyword>
<dbReference type="CDD" id="cd07557">
    <property type="entry name" value="trimeric_dUTPase"/>
    <property type="match status" value="1"/>
</dbReference>
<dbReference type="Gene3D" id="2.70.40.10">
    <property type="match status" value="1"/>
</dbReference>
<evidence type="ECO:0000256" key="2">
    <source>
        <dbReference type="ARBA" id="ARBA00012379"/>
    </source>
</evidence>
<dbReference type="PANTHER" id="PTHR11241:SF0">
    <property type="entry name" value="DEOXYURIDINE 5'-TRIPHOSPHATE NUCLEOTIDOHYDROLASE"/>
    <property type="match status" value="1"/>
</dbReference>
<dbReference type="GO" id="GO:0004170">
    <property type="term" value="F:dUTP diphosphatase activity"/>
    <property type="evidence" value="ECO:0007669"/>
    <property type="project" value="UniProtKB-EC"/>
</dbReference>
<dbReference type="InterPro" id="IPR036157">
    <property type="entry name" value="dUTPase-like_sf"/>
</dbReference>
<organism evidence="6">
    <name type="scientific">virus sp. ctEQ64</name>
    <dbReference type="NCBI Taxonomy" id="2825809"/>
    <lineage>
        <taxon>Viruses</taxon>
    </lineage>
</organism>
<dbReference type="PANTHER" id="PTHR11241">
    <property type="entry name" value="DEOXYURIDINE 5'-TRIPHOSPHATE NUCLEOTIDOHYDROLASE"/>
    <property type="match status" value="1"/>
</dbReference>
<proteinExistence type="inferred from homology"/>
<dbReference type="GO" id="GO:0006226">
    <property type="term" value="P:dUMP biosynthetic process"/>
    <property type="evidence" value="ECO:0007669"/>
    <property type="project" value="InterPro"/>
</dbReference>
<protein>
    <recommendedName>
        <fullName evidence="2">dUTP diphosphatase</fullName>
        <ecNumber evidence="2">3.6.1.23</ecNumber>
    </recommendedName>
</protein>
<dbReference type="SUPFAM" id="SSF51283">
    <property type="entry name" value="dUTPase-like"/>
    <property type="match status" value="1"/>
</dbReference>
<dbReference type="EC" id="3.6.1.23" evidence="2"/>
<evidence type="ECO:0000256" key="1">
    <source>
        <dbReference type="ARBA" id="ARBA00006581"/>
    </source>
</evidence>
<dbReference type="EMBL" id="BK059112">
    <property type="protein sequence ID" value="DAE31852.1"/>
    <property type="molecule type" value="Genomic_DNA"/>
</dbReference>
<dbReference type="InterPro" id="IPR029054">
    <property type="entry name" value="dUTPase-like"/>
</dbReference>
<dbReference type="InterPro" id="IPR008181">
    <property type="entry name" value="dUTPase"/>
</dbReference>
<evidence type="ECO:0000313" key="6">
    <source>
        <dbReference type="EMBL" id="DAE31852.1"/>
    </source>
</evidence>
<name>A0A8S5RLI5_9VIRU</name>
<evidence type="ECO:0000256" key="4">
    <source>
        <dbReference type="ARBA" id="ARBA00023080"/>
    </source>
</evidence>
<sequence length="146" mass="16405">MRKFEVVSRCKDMDIKLPKRKTKKSAGYDFFAIEDVDLYPDKLYVLPTGIKVQMEEDEVLYLHIRSSAAFKRGVRMINSIGVIDSDFYNNESNEGEISLGLLSHNDDVVHIKKGECVAQGVFHKFLITDDDDADGERIGGIGSTGK</sequence>
<keyword evidence="4" id="KW-0546">Nucleotide metabolism</keyword>
<dbReference type="GO" id="GO:0000287">
    <property type="term" value="F:magnesium ion binding"/>
    <property type="evidence" value="ECO:0007669"/>
    <property type="project" value="InterPro"/>
</dbReference>